<feature type="domain" description="Apple" evidence="12">
    <location>
        <begin position="228"/>
        <end position="299"/>
    </location>
</feature>
<dbReference type="CDD" id="cd11618">
    <property type="entry name" value="ChtBD1_1"/>
    <property type="match status" value="2"/>
</dbReference>
<dbReference type="SUPFAM" id="SSF57016">
    <property type="entry name" value="Plant lectins/antimicrobial peptides"/>
    <property type="match status" value="2"/>
</dbReference>
<keyword evidence="3" id="KW-0479">Metal-binding</keyword>
<evidence type="ECO:0000256" key="9">
    <source>
        <dbReference type="SAM" id="MobiDB-lite"/>
    </source>
</evidence>
<dbReference type="RefSeq" id="XP_069304994.1">
    <property type="nucleotide sequence ID" value="XM_069454021.1"/>
</dbReference>
<evidence type="ECO:0000313" key="14">
    <source>
        <dbReference type="Proteomes" id="UP001578633"/>
    </source>
</evidence>
<dbReference type="Pfam" id="PF00187">
    <property type="entry name" value="Chitin_bind_1"/>
    <property type="match status" value="1"/>
</dbReference>
<dbReference type="InterPro" id="IPR036861">
    <property type="entry name" value="Endochitinase-like_sf"/>
</dbReference>
<dbReference type="InterPro" id="IPR006583">
    <property type="entry name" value="PAN-3_domain"/>
</dbReference>
<organism evidence="13 14">
    <name type="scientific">Alternaria dauci</name>
    <dbReference type="NCBI Taxonomy" id="48095"/>
    <lineage>
        <taxon>Eukaryota</taxon>
        <taxon>Fungi</taxon>
        <taxon>Dikarya</taxon>
        <taxon>Ascomycota</taxon>
        <taxon>Pezizomycotina</taxon>
        <taxon>Dothideomycetes</taxon>
        <taxon>Pleosporomycetidae</taxon>
        <taxon>Pleosporales</taxon>
        <taxon>Pleosporineae</taxon>
        <taxon>Pleosporaceae</taxon>
        <taxon>Alternaria</taxon>
        <taxon>Alternaria sect. Porri</taxon>
    </lineage>
</organism>
<evidence type="ECO:0000256" key="3">
    <source>
        <dbReference type="ARBA" id="ARBA00022723"/>
    </source>
</evidence>
<keyword evidence="6" id="KW-0119">Carbohydrate metabolism</keyword>
<evidence type="ECO:0000256" key="7">
    <source>
        <dbReference type="ARBA" id="ARBA00023285"/>
    </source>
</evidence>
<dbReference type="Proteomes" id="UP001578633">
    <property type="component" value="Chromosome 7"/>
</dbReference>
<dbReference type="Gene3D" id="3.30.60.10">
    <property type="entry name" value="Endochitinase-like"/>
    <property type="match status" value="2"/>
</dbReference>
<keyword evidence="14" id="KW-1185">Reference proteome</keyword>
<evidence type="ECO:0000259" key="11">
    <source>
        <dbReference type="PROSITE" id="PS50941"/>
    </source>
</evidence>
<comment type="caution">
    <text evidence="13">The sequence shown here is derived from an EMBL/GenBank/DDBJ whole genome shotgun (WGS) entry which is preliminary data.</text>
</comment>
<feature type="domain" description="Chitin-binding type-1" evidence="11">
    <location>
        <begin position="23"/>
        <end position="74"/>
    </location>
</feature>
<evidence type="ECO:0000256" key="1">
    <source>
        <dbReference type="ARBA" id="ARBA00001941"/>
    </source>
</evidence>
<keyword evidence="2 8" id="KW-0147">Chitin-binding</keyword>
<dbReference type="GeneID" id="96088153"/>
<feature type="region of interest" description="Disordered" evidence="9">
    <location>
        <begin position="175"/>
        <end position="222"/>
    </location>
</feature>
<dbReference type="EMBL" id="JBHGVX010000007">
    <property type="protein sequence ID" value="KAL1794410.1"/>
    <property type="molecule type" value="Genomic_DNA"/>
</dbReference>
<protein>
    <recommendedName>
        <fullName evidence="15">Carbohydrate-binding module family 18 protein</fullName>
    </recommendedName>
</protein>
<feature type="chain" id="PRO_5045639471" description="Carbohydrate-binding module family 18 protein" evidence="10">
    <location>
        <begin position="19"/>
        <end position="475"/>
    </location>
</feature>
<keyword evidence="5" id="KW-0378">Hydrolase</keyword>
<evidence type="ECO:0000256" key="10">
    <source>
        <dbReference type="SAM" id="SignalP"/>
    </source>
</evidence>
<dbReference type="PANTHER" id="PTHR46471">
    <property type="entry name" value="CHITIN DEACETYLASE"/>
    <property type="match status" value="1"/>
</dbReference>
<dbReference type="PROSITE" id="PS50948">
    <property type="entry name" value="PAN"/>
    <property type="match status" value="2"/>
</dbReference>
<evidence type="ECO:0000256" key="2">
    <source>
        <dbReference type="ARBA" id="ARBA00022669"/>
    </source>
</evidence>
<keyword evidence="4 10" id="KW-0732">Signal</keyword>
<reference evidence="13 14" key="1">
    <citation type="submission" date="2024-09" db="EMBL/GenBank/DDBJ databases">
        <title>T2T genomes of carrot and Alternaria dauci and their utility for understanding host-pathogen interaction during carrot leaf blight disease.</title>
        <authorList>
            <person name="Liu W."/>
            <person name="Xu S."/>
            <person name="Ou C."/>
            <person name="Liu X."/>
            <person name="Zhuang F."/>
            <person name="Deng X.W."/>
        </authorList>
    </citation>
    <scope>NUCLEOTIDE SEQUENCE [LARGE SCALE GENOMIC DNA]</scope>
    <source>
        <strain evidence="13 14">A2016</strain>
    </source>
</reference>
<dbReference type="Pfam" id="PF08277">
    <property type="entry name" value="PAN_3"/>
    <property type="match status" value="1"/>
</dbReference>
<feature type="domain" description="Apple" evidence="12">
    <location>
        <begin position="367"/>
        <end position="439"/>
    </location>
</feature>
<comment type="caution">
    <text evidence="8">Lacks conserved residue(s) required for the propagation of feature annotation.</text>
</comment>
<feature type="disulfide bond" evidence="8">
    <location>
        <begin position="135"/>
        <end position="149"/>
    </location>
</feature>
<dbReference type="InterPro" id="IPR003609">
    <property type="entry name" value="Pan_app"/>
</dbReference>
<evidence type="ECO:0000256" key="6">
    <source>
        <dbReference type="ARBA" id="ARBA00023277"/>
    </source>
</evidence>
<keyword evidence="8" id="KW-1015">Disulfide bond</keyword>
<keyword evidence="7" id="KW-0170">Cobalt</keyword>
<evidence type="ECO:0000313" key="13">
    <source>
        <dbReference type="EMBL" id="KAL1794410.1"/>
    </source>
</evidence>
<feature type="signal peptide" evidence="10">
    <location>
        <begin position="1"/>
        <end position="18"/>
    </location>
</feature>
<accession>A0ABR3UDI1</accession>
<feature type="domain" description="Chitin-binding type-1" evidence="11">
    <location>
        <begin position="111"/>
        <end position="162"/>
    </location>
</feature>
<dbReference type="PANTHER" id="PTHR46471:SF2">
    <property type="entry name" value="CHITIN DEACETYLASE-RELATED"/>
    <property type="match status" value="1"/>
</dbReference>
<evidence type="ECO:0000259" key="12">
    <source>
        <dbReference type="PROSITE" id="PS50948"/>
    </source>
</evidence>
<sequence>MRWDLLLPFAAAATLVAGKVSTNARCGNAYNALPGGMSCTGSKWGNCCSQYGYCGKTKDYCGTGCQSPFGTCNSVATPARTSTSSSHSSTSSTTVVSPVAPSSAAVKVTTNARCGNLYGASPAGMTCSGGKYGDCCSQYSYCGSSSAYCGTGCQPGFGKCDAVSSSSAVSSSTLSSSSLDSSSSSAAPVSSSSTTESTISTTSTSSEIAVTSTSSTTASPSPTAEEFCGVAGYDVVDLQVFSGKPFTSLDACLADCKANSQCRSYIIYSDTCYFARLPITSTNVVPSPNTGLTYYNRDCEANPMAATTAPPSTLATSTVPISTGMTSTSTSTVCVPPAPTVSCVPYPTCPKFTAGLANSCPCYGAQCQDDYFVRCGETPASGSQAISSIPGISVDACRQKCDEIDNCMAFSYKTSTCNLWKYVNGFISDPDSNDYIRICKVATCSSAPVRRGDESVSALLGVGKSVSIGLWNGSA</sequence>
<evidence type="ECO:0000256" key="4">
    <source>
        <dbReference type="ARBA" id="ARBA00022729"/>
    </source>
</evidence>
<dbReference type="PROSITE" id="PS50941">
    <property type="entry name" value="CHIT_BIND_I_2"/>
    <property type="match status" value="2"/>
</dbReference>
<dbReference type="InterPro" id="IPR001002">
    <property type="entry name" value="Chitin-bd_1"/>
</dbReference>
<evidence type="ECO:0008006" key="15">
    <source>
        <dbReference type="Google" id="ProtNLM"/>
    </source>
</evidence>
<evidence type="ECO:0000256" key="8">
    <source>
        <dbReference type="PROSITE-ProRule" id="PRU00261"/>
    </source>
</evidence>
<dbReference type="Gene3D" id="3.50.4.10">
    <property type="entry name" value="Hepatocyte Growth Factor"/>
    <property type="match status" value="1"/>
</dbReference>
<proteinExistence type="predicted"/>
<evidence type="ECO:0000256" key="5">
    <source>
        <dbReference type="ARBA" id="ARBA00022801"/>
    </source>
</evidence>
<name>A0ABR3UDI1_9PLEO</name>
<feature type="disulfide bond" evidence="8">
    <location>
        <begin position="47"/>
        <end position="61"/>
    </location>
</feature>
<comment type="cofactor">
    <cofactor evidence="1">
        <name>Co(2+)</name>
        <dbReference type="ChEBI" id="CHEBI:48828"/>
    </cofactor>
</comment>
<dbReference type="SMART" id="SM00270">
    <property type="entry name" value="ChtBD1"/>
    <property type="match status" value="2"/>
</dbReference>
<gene>
    <name evidence="13" type="ORF">ACET3X_007831</name>
</gene>